<evidence type="ECO:0000259" key="1">
    <source>
        <dbReference type="Pfam" id="PF06985"/>
    </source>
</evidence>
<dbReference type="OrthoDB" id="2232847at2759"/>
<comment type="caution">
    <text evidence="2">The sequence shown here is derived from an EMBL/GenBank/DDBJ whole genome shotgun (WGS) entry which is preliminary data.</text>
</comment>
<dbReference type="EMBL" id="CAJVPL010003201">
    <property type="protein sequence ID" value="CAG8628158.1"/>
    <property type="molecule type" value="Genomic_DNA"/>
</dbReference>
<sequence length="84" mass="9889">MKVNEEIIEKYGLKTKKRLNISDQLCINQNNPDEKSREVSKMRQYYSNADYTLISINTELGDISDVDLMDILKVIVRSEWFTRS</sequence>
<dbReference type="AlphaFoldDB" id="A0A9N9GVF9"/>
<evidence type="ECO:0000313" key="3">
    <source>
        <dbReference type="Proteomes" id="UP000789831"/>
    </source>
</evidence>
<protein>
    <submittedName>
        <fullName evidence="2">6477_t:CDS:1</fullName>
    </submittedName>
</protein>
<dbReference type="Pfam" id="PF06985">
    <property type="entry name" value="HET"/>
    <property type="match status" value="1"/>
</dbReference>
<dbReference type="InterPro" id="IPR010730">
    <property type="entry name" value="HET"/>
</dbReference>
<dbReference type="Proteomes" id="UP000789831">
    <property type="component" value="Unassembled WGS sequence"/>
</dbReference>
<gene>
    <name evidence="2" type="ORF">AGERDE_LOCUS10396</name>
</gene>
<proteinExistence type="predicted"/>
<feature type="domain" description="Heterokaryon incompatibility" evidence="1">
    <location>
        <begin position="23"/>
        <end position="59"/>
    </location>
</feature>
<evidence type="ECO:0000313" key="2">
    <source>
        <dbReference type="EMBL" id="CAG8628158.1"/>
    </source>
</evidence>
<reference evidence="2" key="1">
    <citation type="submission" date="2021-06" db="EMBL/GenBank/DDBJ databases">
        <authorList>
            <person name="Kallberg Y."/>
            <person name="Tangrot J."/>
            <person name="Rosling A."/>
        </authorList>
    </citation>
    <scope>NUCLEOTIDE SEQUENCE</scope>
    <source>
        <strain evidence="2">MT106</strain>
    </source>
</reference>
<keyword evidence="3" id="KW-1185">Reference proteome</keyword>
<name>A0A9N9GVF9_9GLOM</name>
<accession>A0A9N9GVF9</accession>
<organism evidence="2 3">
    <name type="scientific">Ambispora gerdemannii</name>
    <dbReference type="NCBI Taxonomy" id="144530"/>
    <lineage>
        <taxon>Eukaryota</taxon>
        <taxon>Fungi</taxon>
        <taxon>Fungi incertae sedis</taxon>
        <taxon>Mucoromycota</taxon>
        <taxon>Glomeromycotina</taxon>
        <taxon>Glomeromycetes</taxon>
        <taxon>Archaeosporales</taxon>
        <taxon>Ambisporaceae</taxon>
        <taxon>Ambispora</taxon>
    </lineage>
</organism>